<sequence>MTRRCPNNRAGQLHLPFRRQEHTIPRFKRLKNLQKFAAVHASVFNRFNHECSLSSRQIFKLNRAAALAK</sequence>
<organism evidence="1 2">
    <name type="scientific">Roseovarius pacificus</name>
    <dbReference type="NCBI Taxonomy" id="337701"/>
    <lineage>
        <taxon>Bacteria</taxon>
        <taxon>Pseudomonadati</taxon>
        <taxon>Pseudomonadota</taxon>
        <taxon>Alphaproteobacteria</taxon>
        <taxon>Rhodobacterales</taxon>
        <taxon>Roseobacteraceae</taxon>
        <taxon>Roseovarius</taxon>
    </lineage>
</organism>
<accession>A0A1M7JU17</accession>
<evidence type="ECO:0008006" key="3">
    <source>
        <dbReference type="Google" id="ProtNLM"/>
    </source>
</evidence>
<gene>
    <name evidence="1" type="ORF">SAMN05444398_12226</name>
</gene>
<reference evidence="1 2" key="1">
    <citation type="submission" date="2016-11" db="EMBL/GenBank/DDBJ databases">
        <authorList>
            <person name="Jaros S."/>
            <person name="Januszkiewicz K."/>
            <person name="Wedrychowicz H."/>
        </authorList>
    </citation>
    <scope>NUCLEOTIDE SEQUENCE [LARGE SCALE GENOMIC DNA]</scope>
    <source>
        <strain evidence="1 2">DSM 29589</strain>
    </source>
</reference>
<dbReference type="AlphaFoldDB" id="A0A1M7JU17"/>
<keyword evidence="2" id="KW-1185">Reference proteome</keyword>
<evidence type="ECO:0000313" key="1">
    <source>
        <dbReference type="EMBL" id="SHM56516.1"/>
    </source>
</evidence>
<dbReference type="STRING" id="337701.SAMN05444398_12226"/>
<name>A0A1M7JU17_9RHOB</name>
<evidence type="ECO:0000313" key="2">
    <source>
        <dbReference type="Proteomes" id="UP000183974"/>
    </source>
</evidence>
<protein>
    <recommendedName>
        <fullName evidence="3">Transposase</fullName>
    </recommendedName>
</protein>
<dbReference type="Proteomes" id="UP000183974">
    <property type="component" value="Unassembled WGS sequence"/>
</dbReference>
<dbReference type="EMBL" id="FRBR01000022">
    <property type="protein sequence ID" value="SHM56516.1"/>
    <property type="molecule type" value="Genomic_DNA"/>
</dbReference>
<dbReference type="RefSeq" id="WP_159437885.1">
    <property type="nucleotide sequence ID" value="NZ_BMLR01000021.1"/>
</dbReference>
<dbReference type="OrthoDB" id="4315389at2"/>
<proteinExistence type="predicted"/>